<dbReference type="Pfam" id="PF00512">
    <property type="entry name" value="HisKA"/>
    <property type="match status" value="1"/>
</dbReference>
<dbReference type="Pfam" id="PF07494">
    <property type="entry name" value="Reg_prop"/>
    <property type="match status" value="4"/>
</dbReference>
<dbReference type="Gene3D" id="2.60.40.10">
    <property type="entry name" value="Immunoglobulins"/>
    <property type="match status" value="1"/>
</dbReference>
<comment type="caution">
    <text evidence="12">The sequence shown here is derived from an EMBL/GenBank/DDBJ whole genome shotgun (WGS) entry which is preliminary data.</text>
</comment>
<dbReference type="SUPFAM" id="SSF55874">
    <property type="entry name" value="ATPase domain of HSP90 chaperone/DNA topoisomerase II/histidine kinase"/>
    <property type="match status" value="1"/>
</dbReference>
<dbReference type="Gene3D" id="3.30.565.10">
    <property type="entry name" value="Histidine kinase-like ATPase, C-terminal domain"/>
    <property type="match status" value="1"/>
</dbReference>
<evidence type="ECO:0000256" key="8">
    <source>
        <dbReference type="SAM" id="SignalP"/>
    </source>
</evidence>
<evidence type="ECO:0000256" key="7">
    <source>
        <dbReference type="PROSITE-ProRule" id="PRU00169"/>
    </source>
</evidence>
<evidence type="ECO:0000256" key="3">
    <source>
        <dbReference type="ARBA" id="ARBA00022553"/>
    </source>
</evidence>
<dbReference type="InterPro" id="IPR009057">
    <property type="entry name" value="Homeodomain-like_sf"/>
</dbReference>
<dbReference type="InterPro" id="IPR015943">
    <property type="entry name" value="WD40/YVTN_repeat-like_dom_sf"/>
</dbReference>
<dbReference type="SMART" id="SM00387">
    <property type="entry name" value="HATPase_c"/>
    <property type="match status" value="1"/>
</dbReference>
<dbReference type="SUPFAM" id="SSF46689">
    <property type="entry name" value="Homeodomain-like"/>
    <property type="match status" value="1"/>
</dbReference>
<dbReference type="InterPro" id="IPR001789">
    <property type="entry name" value="Sig_transdc_resp-reg_receiver"/>
</dbReference>
<dbReference type="Pfam" id="PF02518">
    <property type="entry name" value="HATPase_c"/>
    <property type="match status" value="1"/>
</dbReference>
<evidence type="ECO:0000259" key="11">
    <source>
        <dbReference type="PROSITE" id="PS50110"/>
    </source>
</evidence>
<feature type="chain" id="PRO_5045616107" description="histidine kinase" evidence="8">
    <location>
        <begin position="22"/>
        <end position="1338"/>
    </location>
</feature>
<evidence type="ECO:0000256" key="5">
    <source>
        <dbReference type="ARBA" id="ARBA00023125"/>
    </source>
</evidence>
<dbReference type="InterPro" id="IPR018060">
    <property type="entry name" value="HTH_AraC"/>
</dbReference>
<dbReference type="SMART" id="SM00388">
    <property type="entry name" value="HisKA"/>
    <property type="match status" value="1"/>
</dbReference>
<dbReference type="CDD" id="cd00082">
    <property type="entry name" value="HisKA"/>
    <property type="match status" value="1"/>
</dbReference>
<dbReference type="PROSITE" id="PS50109">
    <property type="entry name" value="HIS_KIN"/>
    <property type="match status" value="1"/>
</dbReference>
<dbReference type="InterPro" id="IPR011110">
    <property type="entry name" value="Reg_prop"/>
</dbReference>
<dbReference type="InterPro" id="IPR036097">
    <property type="entry name" value="HisK_dim/P_sf"/>
</dbReference>
<feature type="signal peptide" evidence="8">
    <location>
        <begin position="1"/>
        <end position="21"/>
    </location>
</feature>
<dbReference type="InterPro" id="IPR003661">
    <property type="entry name" value="HisK_dim/P_dom"/>
</dbReference>
<comment type="catalytic activity">
    <reaction evidence="1">
        <text>ATP + protein L-histidine = ADP + protein N-phospho-L-histidine.</text>
        <dbReference type="EC" id="2.7.13.3"/>
    </reaction>
</comment>
<accession>A0ABW5ZRK3</accession>
<evidence type="ECO:0000313" key="13">
    <source>
        <dbReference type="Proteomes" id="UP001597548"/>
    </source>
</evidence>
<dbReference type="InterPro" id="IPR036890">
    <property type="entry name" value="HATPase_C_sf"/>
</dbReference>
<dbReference type="SMART" id="SM00448">
    <property type="entry name" value="REC"/>
    <property type="match status" value="1"/>
</dbReference>
<dbReference type="InterPro" id="IPR011006">
    <property type="entry name" value="CheY-like_superfamily"/>
</dbReference>
<evidence type="ECO:0000259" key="10">
    <source>
        <dbReference type="PROSITE" id="PS50109"/>
    </source>
</evidence>
<feature type="domain" description="HTH araC/xylS-type" evidence="9">
    <location>
        <begin position="1240"/>
        <end position="1338"/>
    </location>
</feature>
<dbReference type="PROSITE" id="PS00041">
    <property type="entry name" value="HTH_ARAC_FAMILY_1"/>
    <property type="match status" value="1"/>
</dbReference>
<dbReference type="InterPro" id="IPR013783">
    <property type="entry name" value="Ig-like_fold"/>
</dbReference>
<dbReference type="EC" id="2.7.13.3" evidence="2"/>
<dbReference type="InterPro" id="IPR018062">
    <property type="entry name" value="HTH_AraC-typ_CS"/>
</dbReference>
<organism evidence="12 13">
    <name type="scientific">Psychroserpens luteus</name>
    <dbReference type="NCBI Taxonomy" id="1434066"/>
    <lineage>
        <taxon>Bacteria</taxon>
        <taxon>Pseudomonadati</taxon>
        <taxon>Bacteroidota</taxon>
        <taxon>Flavobacteriia</taxon>
        <taxon>Flavobacteriales</taxon>
        <taxon>Flavobacteriaceae</taxon>
        <taxon>Psychroserpens</taxon>
    </lineage>
</organism>
<keyword evidence="5" id="KW-0238">DNA-binding</keyword>
<evidence type="ECO:0000256" key="2">
    <source>
        <dbReference type="ARBA" id="ARBA00012438"/>
    </source>
</evidence>
<dbReference type="EMBL" id="JBHUOS010000002">
    <property type="protein sequence ID" value="MFD2915001.1"/>
    <property type="molecule type" value="Genomic_DNA"/>
</dbReference>
<evidence type="ECO:0000256" key="4">
    <source>
        <dbReference type="ARBA" id="ARBA00023015"/>
    </source>
</evidence>
<keyword evidence="13" id="KW-1185">Reference proteome</keyword>
<dbReference type="Gene3D" id="1.10.287.130">
    <property type="match status" value="1"/>
</dbReference>
<dbReference type="Gene3D" id="3.40.50.2300">
    <property type="match status" value="1"/>
</dbReference>
<dbReference type="Proteomes" id="UP001597548">
    <property type="component" value="Unassembled WGS sequence"/>
</dbReference>
<proteinExistence type="predicted"/>
<dbReference type="RefSeq" id="WP_194508497.1">
    <property type="nucleotide sequence ID" value="NZ_JADILU010000005.1"/>
</dbReference>
<dbReference type="SUPFAM" id="SSF47384">
    <property type="entry name" value="Homodimeric domain of signal transducing histidine kinase"/>
    <property type="match status" value="1"/>
</dbReference>
<keyword evidence="8" id="KW-0732">Signal</keyword>
<dbReference type="SUPFAM" id="SSF50998">
    <property type="entry name" value="Quinoprotein alcohol dehydrogenase-like"/>
    <property type="match status" value="1"/>
</dbReference>
<dbReference type="PROSITE" id="PS01124">
    <property type="entry name" value="HTH_ARAC_FAMILY_2"/>
    <property type="match status" value="1"/>
</dbReference>
<dbReference type="InterPro" id="IPR003594">
    <property type="entry name" value="HATPase_dom"/>
</dbReference>
<dbReference type="InterPro" id="IPR005467">
    <property type="entry name" value="His_kinase_dom"/>
</dbReference>
<evidence type="ECO:0000313" key="12">
    <source>
        <dbReference type="EMBL" id="MFD2915001.1"/>
    </source>
</evidence>
<dbReference type="CDD" id="cd17574">
    <property type="entry name" value="REC_OmpR"/>
    <property type="match status" value="1"/>
</dbReference>
<keyword evidence="3 7" id="KW-0597">Phosphoprotein</keyword>
<dbReference type="GO" id="GO:0005524">
    <property type="term" value="F:ATP binding"/>
    <property type="evidence" value="ECO:0007669"/>
    <property type="project" value="UniProtKB-KW"/>
</dbReference>
<evidence type="ECO:0000259" key="9">
    <source>
        <dbReference type="PROSITE" id="PS01124"/>
    </source>
</evidence>
<keyword evidence="6" id="KW-0804">Transcription</keyword>
<dbReference type="Pfam" id="PF00072">
    <property type="entry name" value="Response_reg"/>
    <property type="match status" value="1"/>
</dbReference>
<dbReference type="Gene3D" id="1.10.10.60">
    <property type="entry name" value="Homeodomain-like"/>
    <property type="match status" value="1"/>
</dbReference>
<dbReference type="Gene3D" id="2.130.10.10">
    <property type="entry name" value="YVTN repeat-like/Quinoprotein amine dehydrogenase"/>
    <property type="match status" value="3"/>
</dbReference>
<feature type="domain" description="Histidine kinase" evidence="10">
    <location>
        <begin position="839"/>
        <end position="1057"/>
    </location>
</feature>
<dbReference type="InterPro" id="IPR011047">
    <property type="entry name" value="Quinoprotein_ADH-like_sf"/>
</dbReference>
<dbReference type="InterPro" id="IPR004358">
    <property type="entry name" value="Sig_transdc_His_kin-like_C"/>
</dbReference>
<dbReference type="PRINTS" id="PR00344">
    <property type="entry name" value="BCTRLSENSOR"/>
</dbReference>
<dbReference type="PROSITE" id="PS50110">
    <property type="entry name" value="RESPONSE_REGULATORY"/>
    <property type="match status" value="1"/>
</dbReference>
<dbReference type="SMART" id="SM00342">
    <property type="entry name" value="HTH_ARAC"/>
    <property type="match status" value="1"/>
</dbReference>
<dbReference type="SUPFAM" id="SSF52172">
    <property type="entry name" value="CheY-like"/>
    <property type="match status" value="1"/>
</dbReference>
<gene>
    <name evidence="12" type="ORF">ACFS29_05075</name>
</gene>
<dbReference type="Pfam" id="PF12833">
    <property type="entry name" value="HTH_18"/>
    <property type="match status" value="1"/>
</dbReference>
<keyword evidence="12" id="KW-0067">ATP-binding</keyword>
<evidence type="ECO:0000256" key="1">
    <source>
        <dbReference type="ARBA" id="ARBA00000085"/>
    </source>
</evidence>
<sequence length="1338" mass="152889">MKTSCLAVLFLILTSWNILHAQDYTFYHYGLDDGLSQETVRSILKDENGFLWLGTQDGLNRFDGTSFKVYKNQKKDSLSISGNFINTLVEDNNNNIWIGTNDNGICIYDSNLNSFKKTIIKKGNCTSLSKMSNGSIIATILNQGIVVFEKKNDNYHPFIITKANNEQLQFNTSFINHDSLFVSTNEGRVFVIRNILDDNRVFDEIKLGNSVGVINTIFIKDDTLWLGTSNGLFAFNQKTKSLNKIELESNEKSEKLNIESINFYNNVFYLGTFNGLFIAKNFNDLKFETITTYKGEQKHSNSISSNRVYDTFTDGNLLWIGTNNLDVVPLKKPVFKTINTNSEIALNNSFILSFAKNDEYLFVGTRKGINCINSKDEVTQITKENTNNTFAFNVIRAMAIDQDNNLWVATIKGVSIIDLKNFNPKKPNIISIYHDETNLSSLSSNATRGVYIDHNNNVWIATYGGGINRFTGNLKEDTLTFENYKSDIQSNSISSDFTYNISQDKDLNYWITSEDGLNKLTFETSNYSQPKFTNYYHDINDANSISSNTTLHTWHDENQILWIATQDGFNKFDPKKNTFKRYDEENGLTNTFVYSITEDKSHNLWLTTNGGLFKFDKNSEKFTNYNQRDGVQSSEFNLGAHYYDKDSNQVYVGGISGFNIFDPNKVSELDVEGNITFTSLRVKDKEISPSTHPSILNESITKTDEITLHDRDFPCYISFSDLDLRPNKNNQFIYALNDNEWNDLRDTREIQLLELPKGNHVLQIQGKSRNKVWSTSPLQLKIKVIPPWYKSNFMYCLYILAFLALVYIFYRLSLQKQIANQESKRLQELDNLKSRFITNITHEFRTPLTIILGYLDNLKERFSSKDDVNSSLNTIEQSSNSLLNLVNQMLDLAKLEKGQLNLNLIQNDIVAYSKHIVDSFLSIAPDKKIELKFSANPDKILMDYDAEKWRQILSNLISNALKFSSKDSELKIDITKIEKNTLRVKVIDQGHGISEEELPYIFDRFFQVENNEHKIAQGTGIGLALIKELVELFKGSINVKSKLNIGTTFTVTLPITNNAEEKVLDLSDKTVTIDKVVPQLNDILVDKDSNTVLIVEDNTDMAHYIASCLQPHYKVSFAKNGKEGLELAKANIPDIVITDVMMPIMDGYELTQKLQGNTNTNHIPIIMLTSKAMQEDKIEGITSGADAYLTKPFQKEELILRMQMLIAKRKKLQEIYSVHTIVEKTELKKVTTDKNLIFLNKAIEAIHKHLDNSNFGAIQLARFMLMSDSQLYRKLKAISNTSTAIFIRKVRLEKAKELLKTTDLSISEIAYNTGFNDPNWFSKAFKEEFDQSPTEFRN</sequence>
<name>A0ABW5ZRK3_9FLAO</name>
<reference evidence="13" key="1">
    <citation type="journal article" date="2019" name="Int. J. Syst. Evol. Microbiol.">
        <title>The Global Catalogue of Microorganisms (GCM) 10K type strain sequencing project: providing services to taxonomists for standard genome sequencing and annotation.</title>
        <authorList>
            <consortium name="The Broad Institute Genomics Platform"/>
            <consortium name="The Broad Institute Genome Sequencing Center for Infectious Disease"/>
            <person name="Wu L."/>
            <person name="Ma J."/>
        </authorList>
    </citation>
    <scope>NUCLEOTIDE SEQUENCE [LARGE SCALE GENOMIC DNA]</scope>
    <source>
        <strain evidence="13">KCTC 32514</strain>
    </source>
</reference>
<keyword evidence="4" id="KW-0805">Transcription regulation</keyword>
<feature type="modified residue" description="4-aspartylphosphate" evidence="7">
    <location>
        <position position="1139"/>
    </location>
</feature>
<feature type="domain" description="Response regulatory" evidence="11">
    <location>
        <begin position="1091"/>
        <end position="1206"/>
    </location>
</feature>
<protein>
    <recommendedName>
        <fullName evidence="2">histidine kinase</fullName>
        <ecNumber evidence="2">2.7.13.3</ecNumber>
    </recommendedName>
</protein>
<dbReference type="PANTHER" id="PTHR43547">
    <property type="entry name" value="TWO-COMPONENT HISTIDINE KINASE"/>
    <property type="match status" value="1"/>
</dbReference>
<dbReference type="PANTHER" id="PTHR43547:SF2">
    <property type="entry name" value="HYBRID SIGNAL TRANSDUCTION HISTIDINE KINASE C"/>
    <property type="match status" value="1"/>
</dbReference>
<keyword evidence="12" id="KW-0547">Nucleotide-binding</keyword>
<evidence type="ECO:0000256" key="6">
    <source>
        <dbReference type="ARBA" id="ARBA00023163"/>
    </source>
</evidence>
<dbReference type="SUPFAM" id="SSF63829">
    <property type="entry name" value="Calcium-dependent phosphotriesterase"/>
    <property type="match status" value="2"/>
</dbReference>